<dbReference type="Pfam" id="PF00027">
    <property type="entry name" value="cNMP_binding"/>
    <property type="match status" value="1"/>
</dbReference>
<keyword evidence="3" id="KW-1185">Reference proteome</keyword>
<evidence type="ECO:0000313" key="3">
    <source>
        <dbReference type="Proteomes" id="UP000076079"/>
    </source>
</evidence>
<reference evidence="3" key="2">
    <citation type="submission" date="2016-04" db="EMBL/GenBank/DDBJ databases">
        <title>First Complete Genome Sequence of a Subdivision 6 Acidobacterium.</title>
        <authorList>
            <person name="Huang S."/>
            <person name="Vieira S."/>
            <person name="Bunk B."/>
            <person name="Riedel T."/>
            <person name="Sproeer C."/>
            <person name="Overmann J."/>
        </authorList>
    </citation>
    <scope>NUCLEOTIDE SEQUENCE [LARGE SCALE GENOMIC DNA]</scope>
    <source>
        <strain evidence="3">DSM 100886 HEG_-6_39</strain>
    </source>
</reference>
<dbReference type="STRING" id="1855912.LuPra_00244"/>
<dbReference type="OrthoDB" id="117885at2"/>
<reference evidence="2 3" key="1">
    <citation type="journal article" date="2016" name="Genome Announc.">
        <title>First Complete Genome Sequence of a Subdivision 6 Acidobacterium Strain.</title>
        <authorList>
            <person name="Huang S."/>
            <person name="Vieira S."/>
            <person name="Bunk B."/>
            <person name="Riedel T."/>
            <person name="Sproer C."/>
            <person name="Overmann J."/>
        </authorList>
    </citation>
    <scope>NUCLEOTIDE SEQUENCE [LARGE SCALE GENOMIC DNA]</scope>
    <source>
        <strain evidence="3">DSM 100886 HEG_-6_39</strain>
    </source>
</reference>
<evidence type="ECO:0000313" key="2">
    <source>
        <dbReference type="EMBL" id="AMY07077.1"/>
    </source>
</evidence>
<dbReference type="SMART" id="SM00100">
    <property type="entry name" value="cNMP"/>
    <property type="match status" value="1"/>
</dbReference>
<dbReference type="EMBL" id="CP015136">
    <property type="protein sequence ID" value="AMY07077.1"/>
    <property type="molecule type" value="Genomic_DNA"/>
</dbReference>
<dbReference type="InterPro" id="IPR018490">
    <property type="entry name" value="cNMP-bd_dom_sf"/>
</dbReference>
<name>A0A143PEV5_LUTPR</name>
<dbReference type="AlphaFoldDB" id="A0A143PEV5"/>
<dbReference type="CDD" id="cd00038">
    <property type="entry name" value="CAP_ED"/>
    <property type="match status" value="1"/>
</dbReference>
<dbReference type="InterPro" id="IPR000595">
    <property type="entry name" value="cNMP-bd_dom"/>
</dbReference>
<accession>A0A143PEV5</accession>
<dbReference type="InterPro" id="IPR014710">
    <property type="entry name" value="RmlC-like_jellyroll"/>
</dbReference>
<sequence precursor="true">MTPHPELFSGLSDSDATALEARGSRLTLEPGQVLFRIGDDATRLYIVAHGVIELRMPMQVEGHDEDVRIEDCAAGQTLGWSTLVPPHRFTLKAEARQPTELLAFPRDMLLAYFTSRPDVGYVVLGNIAALLGQRLQVFQTMWVREVQHVVDLAHG</sequence>
<proteinExistence type="predicted"/>
<gene>
    <name evidence="2" type="ORF">LuPra_00244</name>
</gene>
<feature type="domain" description="Cyclic nucleotide-binding" evidence="1">
    <location>
        <begin position="7"/>
        <end position="109"/>
    </location>
</feature>
<dbReference type="KEGG" id="abac:LuPra_00244"/>
<dbReference type="RefSeq" id="WP_157898605.1">
    <property type="nucleotide sequence ID" value="NZ_CP015136.1"/>
</dbReference>
<organism evidence="2 3">
    <name type="scientific">Luteitalea pratensis</name>
    <dbReference type="NCBI Taxonomy" id="1855912"/>
    <lineage>
        <taxon>Bacteria</taxon>
        <taxon>Pseudomonadati</taxon>
        <taxon>Acidobacteriota</taxon>
        <taxon>Vicinamibacteria</taxon>
        <taxon>Vicinamibacterales</taxon>
        <taxon>Vicinamibacteraceae</taxon>
        <taxon>Luteitalea</taxon>
    </lineage>
</organism>
<dbReference type="PROSITE" id="PS50042">
    <property type="entry name" value="CNMP_BINDING_3"/>
    <property type="match status" value="1"/>
</dbReference>
<dbReference type="Proteomes" id="UP000076079">
    <property type="component" value="Chromosome"/>
</dbReference>
<dbReference type="SUPFAM" id="SSF51206">
    <property type="entry name" value="cAMP-binding domain-like"/>
    <property type="match status" value="1"/>
</dbReference>
<dbReference type="Gene3D" id="2.60.120.10">
    <property type="entry name" value="Jelly Rolls"/>
    <property type="match status" value="1"/>
</dbReference>
<evidence type="ECO:0000259" key="1">
    <source>
        <dbReference type="PROSITE" id="PS50042"/>
    </source>
</evidence>
<protein>
    <submittedName>
        <fullName evidence="2">Bacteriocin-type transport-associated protein</fullName>
    </submittedName>
</protein>